<dbReference type="OrthoDB" id="184880at2759"/>
<comment type="caution">
    <text evidence="1">The sequence shown here is derived from an EMBL/GenBank/DDBJ whole genome shotgun (WGS) entry which is preliminary data.</text>
</comment>
<evidence type="ECO:0000313" key="2">
    <source>
        <dbReference type="Proteomes" id="UP000807353"/>
    </source>
</evidence>
<dbReference type="Proteomes" id="UP000807353">
    <property type="component" value="Unassembled WGS sequence"/>
</dbReference>
<dbReference type="SUPFAM" id="SSF53335">
    <property type="entry name" value="S-adenosyl-L-methionine-dependent methyltransferases"/>
    <property type="match status" value="1"/>
</dbReference>
<dbReference type="InterPro" id="IPR029063">
    <property type="entry name" value="SAM-dependent_MTases_sf"/>
</dbReference>
<accession>A0A9P5XUA2</accession>
<evidence type="ECO:0000313" key="1">
    <source>
        <dbReference type="EMBL" id="KAF9455846.1"/>
    </source>
</evidence>
<gene>
    <name evidence="1" type="ORF">BDZ94DRAFT_1230476</name>
</gene>
<reference evidence="1" key="1">
    <citation type="submission" date="2020-11" db="EMBL/GenBank/DDBJ databases">
        <authorList>
            <consortium name="DOE Joint Genome Institute"/>
            <person name="Ahrendt S."/>
            <person name="Riley R."/>
            <person name="Andreopoulos W."/>
            <person name="Labutti K."/>
            <person name="Pangilinan J."/>
            <person name="Ruiz-Duenas F.J."/>
            <person name="Barrasa J.M."/>
            <person name="Sanchez-Garcia M."/>
            <person name="Camarero S."/>
            <person name="Miyauchi S."/>
            <person name="Serrano A."/>
            <person name="Linde D."/>
            <person name="Babiker R."/>
            <person name="Drula E."/>
            <person name="Ayuso-Fernandez I."/>
            <person name="Pacheco R."/>
            <person name="Padilla G."/>
            <person name="Ferreira P."/>
            <person name="Barriuso J."/>
            <person name="Kellner H."/>
            <person name="Castanera R."/>
            <person name="Alfaro M."/>
            <person name="Ramirez L."/>
            <person name="Pisabarro A.G."/>
            <person name="Kuo A."/>
            <person name="Tritt A."/>
            <person name="Lipzen A."/>
            <person name="He G."/>
            <person name="Yan M."/>
            <person name="Ng V."/>
            <person name="Cullen D."/>
            <person name="Martin F."/>
            <person name="Rosso M.-N."/>
            <person name="Henrissat B."/>
            <person name="Hibbett D."/>
            <person name="Martinez A.T."/>
            <person name="Grigoriev I.V."/>
        </authorList>
    </citation>
    <scope>NUCLEOTIDE SEQUENCE</scope>
    <source>
        <strain evidence="1">CBS 247.69</strain>
    </source>
</reference>
<protein>
    <recommendedName>
        <fullName evidence="3">Methyltransferase domain-containing protein</fullName>
    </recommendedName>
</protein>
<dbReference type="EMBL" id="MU150506">
    <property type="protein sequence ID" value="KAF9455846.1"/>
    <property type="molecule type" value="Genomic_DNA"/>
</dbReference>
<organism evidence="1 2">
    <name type="scientific">Collybia nuda</name>
    <dbReference type="NCBI Taxonomy" id="64659"/>
    <lineage>
        <taxon>Eukaryota</taxon>
        <taxon>Fungi</taxon>
        <taxon>Dikarya</taxon>
        <taxon>Basidiomycota</taxon>
        <taxon>Agaricomycotina</taxon>
        <taxon>Agaricomycetes</taxon>
        <taxon>Agaricomycetidae</taxon>
        <taxon>Agaricales</taxon>
        <taxon>Tricholomatineae</taxon>
        <taxon>Clitocybaceae</taxon>
        <taxon>Collybia</taxon>
    </lineage>
</organism>
<dbReference type="Gene3D" id="3.40.50.150">
    <property type="entry name" value="Vaccinia Virus protein VP39"/>
    <property type="match status" value="1"/>
</dbReference>
<dbReference type="PANTHER" id="PTHR43591">
    <property type="entry name" value="METHYLTRANSFERASE"/>
    <property type="match status" value="1"/>
</dbReference>
<evidence type="ECO:0008006" key="3">
    <source>
        <dbReference type="Google" id="ProtNLM"/>
    </source>
</evidence>
<name>A0A9P5XUA2_9AGAR</name>
<proteinExistence type="predicted"/>
<dbReference type="CDD" id="cd02440">
    <property type="entry name" value="AdoMet_MTases"/>
    <property type="match status" value="1"/>
</dbReference>
<dbReference type="Pfam" id="PF01209">
    <property type="entry name" value="Ubie_methyltran"/>
    <property type="match status" value="1"/>
</dbReference>
<dbReference type="PANTHER" id="PTHR43591:SF110">
    <property type="entry name" value="RHODANESE DOMAIN-CONTAINING PROTEIN"/>
    <property type="match status" value="1"/>
</dbReference>
<dbReference type="AlphaFoldDB" id="A0A9P5XUA2"/>
<sequence>MSSPPDDQYLFRGNETERHRLDNQYRVIQKCFDKGPVTLSGSLHEGRVNKVLDIAAGSLAWTMDVARSVEPSKVELYACDISSDSFPHKSVIDMFGITTFIHDVTKPFPEGMRGQFDVVNMRLLLYALTEGEWKLALKNVHDVIKPGGHLYLFEFDAPWYPGEDVNPNAVASWLPTLNKILDKHAKAVGYIDNLTERLPKILRDNSFTIKDQLVGPVPFGMAGKTCRSINGASLAGDEDFMGGVTKLILRRVMIRALAGGYLEDEDGNPVTTEEGHLQLLERFVKGFDVYGVLFKGIHVTAVRN</sequence>
<keyword evidence="2" id="KW-1185">Reference proteome</keyword>